<evidence type="ECO:0008006" key="7">
    <source>
        <dbReference type="Google" id="ProtNLM"/>
    </source>
</evidence>
<evidence type="ECO:0000313" key="6">
    <source>
        <dbReference type="EMBL" id="SVD92890.1"/>
    </source>
</evidence>
<dbReference type="GO" id="GO:0016887">
    <property type="term" value="F:ATP hydrolysis activity"/>
    <property type="evidence" value="ECO:0007669"/>
    <property type="project" value="InterPro"/>
</dbReference>
<dbReference type="InterPro" id="IPR023299">
    <property type="entry name" value="ATPase_P-typ_cyto_dom_N"/>
</dbReference>
<keyword evidence="3" id="KW-0479">Metal-binding</keyword>
<dbReference type="NCBIfam" id="TIGR01494">
    <property type="entry name" value="ATPase_P-type"/>
    <property type="match status" value="1"/>
</dbReference>
<evidence type="ECO:0000256" key="2">
    <source>
        <dbReference type="ARBA" id="ARBA00022692"/>
    </source>
</evidence>
<feature type="non-terminal residue" evidence="6">
    <location>
        <position position="1"/>
    </location>
</feature>
<dbReference type="EMBL" id="UINC01182591">
    <property type="protein sequence ID" value="SVD92890.1"/>
    <property type="molecule type" value="Genomic_DNA"/>
</dbReference>
<evidence type="ECO:0000256" key="3">
    <source>
        <dbReference type="ARBA" id="ARBA00022723"/>
    </source>
</evidence>
<keyword evidence="4" id="KW-1133">Transmembrane helix</keyword>
<reference evidence="6" key="1">
    <citation type="submission" date="2018-05" db="EMBL/GenBank/DDBJ databases">
        <authorList>
            <person name="Lanie J.A."/>
            <person name="Ng W.-L."/>
            <person name="Kazmierczak K.M."/>
            <person name="Andrzejewski T.M."/>
            <person name="Davidsen T.M."/>
            <person name="Wayne K.J."/>
            <person name="Tettelin H."/>
            <person name="Glass J.I."/>
            <person name="Rusch D."/>
            <person name="Podicherti R."/>
            <person name="Tsui H.-C.T."/>
            <person name="Winkler M.E."/>
        </authorList>
    </citation>
    <scope>NUCLEOTIDE SEQUENCE</scope>
</reference>
<dbReference type="Pfam" id="PF00702">
    <property type="entry name" value="Hydrolase"/>
    <property type="match status" value="1"/>
</dbReference>
<evidence type="ECO:0000256" key="5">
    <source>
        <dbReference type="ARBA" id="ARBA00023136"/>
    </source>
</evidence>
<accession>A0A382ZC93</accession>
<dbReference type="Gene3D" id="3.40.1110.10">
    <property type="entry name" value="Calcium-transporting ATPase, cytoplasmic domain N"/>
    <property type="match status" value="1"/>
</dbReference>
<gene>
    <name evidence="6" type="ORF">METZ01_LOCUS445744</name>
</gene>
<evidence type="ECO:0000256" key="1">
    <source>
        <dbReference type="ARBA" id="ARBA00004370"/>
    </source>
</evidence>
<dbReference type="GO" id="GO:0046872">
    <property type="term" value="F:metal ion binding"/>
    <property type="evidence" value="ECO:0007669"/>
    <property type="project" value="UniProtKB-KW"/>
</dbReference>
<dbReference type="InterPro" id="IPR018303">
    <property type="entry name" value="ATPase_P-typ_P_site"/>
</dbReference>
<dbReference type="PANTHER" id="PTHR46594">
    <property type="entry name" value="P-TYPE CATION-TRANSPORTING ATPASE"/>
    <property type="match status" value="1"/>
</dbReference>
<dbReference type="PROSITE" id="PS00154">
    <property type="entry name" value="ATPASE_E1_E2"/>
    <property type="match status" value="1"/>
</dbReference>
<dbReference type="GO" id="GO:0016020">
    <property type="term" value="C:membrane"/>
    <property type="evidence" value="ECO:0007669"/>
    <property type="project" value="UniProtKB-SubCell"/>
</dbReference>
<dbReference type="InterPro" id="IPR001757">
    <property type="entry name" value="P_typ_ATPase"/>
</dbReference>
<dbReference type="InterPro" id="IPR023214">
    <property type="entry name" value="HAD_sf"/>
</dbReference>
<proteinExistence type="predicted"/>
<protein>
    <recommendedName>
        <fullName evidence="7">HMA domain-containing protein</fullName>
    </recommendedName>
</protein>
<dbReference type="GO" id="GO:0005524">
    <property type="term" value="F:ATP binding"/>
    <property type="evidence" value="ECO:0007669"/>
    <property type="project" value="InterPro"/>
</dbReference>
<dbReference type="Gene3D" id="3.40.50.1000">
    <property type="entry name" value="HAD superfamily/HAD-like"/>
    <property type="match status" value="1"/>
</dbReference>
<dbReference type="SUPFAM" id="SSF56784">
    <property type="entry name" value="HAD-like"/>
    <property type="match status" value="1"/>
</dbReference>
<organism evidence="6">
    <name type="scientific">marine metagenome</name>
    <dbReference type="NCBI Taxonomy" id="408172"/>
    <lineage>
        <taxon>unclassified sequences</taxon>
        <taxon>metagenomes</taxon>
        <taxon>ecological metagenomes</taxon>
    </lineage>
</organism>
<comment type="subcellular location">
    <subcellularLocation>
        <location evidence="1">Membrane</location>
    </subcellularLocation>
</comment>
<sequence length="258" mass="27612">AVINVTAVLLIACPCALVLATPTAVIASVGNAAKKGVLIKGGITVETAGQIDTICFDKTGTLTCGKPQVVAFESFGVEPEQKVLQLALTAEIQSEHPVAKALINYAQNQDVQPEPINQFEQVFGIGVKATLDPDQEVWVGNRKILEQNWITPNPLAKKFLKQQESEGNTALLVVLNGQILGGIAVADTVKPDANQTIRKLYQTGIKNIIMLTGDNETSAQAIAKQIGINTVKAELLPEEKLEVIRQIQSENRIVAMVG</sequence>
<name>A0A382ZC93_9ZZZZ</name>
<dbReference type="PRINTS" id="PR00119">
    <property type="entry name" value="CATATPASE"/>
</dbReference>
<dbReference type="PANTHER" id="PTHR46594:SF4">
    <property type="entry name" value="P-TYPE CATION-TRANSPORTING ATPASE"/>
    <property type="match status" value="1"/>
</dbReference>
<dbReference type="AlphaFoldDB" id="A0A382ZC93"/>
<evidence type="ECO:0000256" key="4">
    <source>
        <dbReference type="ARBA" id="ARBA00022989"/>
    </source>
</evidence>
<keyword evidence="5" id="KW-0472">Membrane</keyword>
<dbReference type="SUPFAM" id="SSF81660">
    <property type="entry name" value="Metal cation-transporting ATPase, ATP-binding domain N"/>
    <property type="match status" value="1"/>
</dbReference>
<dbReference type="InterPro" id="IPR036412">
    <property type="entry name" value="HAD-like_sf"/>
</dbReference>
<feature type="non-terminal residue" evidence="6">
    <location>
        <position position="258"/>
    </location>
</feature>
<keyword evidence="2" id="KW-0812">Transmembrane</keyword>